<reference evidence="2" key="1">
    <citation type="submission" date="2018-10" db="EMBL/GenBank/DDBJ databases">
        <authorList>
            <person name="Nie R."/>
            <person name="Andujar C."/>
            <person name="Gomez-Rodriguez C."/>
            <person name="Bai M."/>
            <person name="Xue H."/>
            <person name="Tang M."/>
            <person name="Yang C."/>
            <person name="Slipinski A."/>
            <person name="Konstantinov A.S."/>
            <person name="Yang X."/>
            <person name="Vogler A.P."/>
        </authorList>
    </citation>
    <scope>NUCLEOTIDE SEQUENCE</scope>
    <source>
        <strain evidence="2">N165</strain>
    </source>
</reference>
<keyword evidence="1" id="KW-0472">Membrane</keyword>
<keyword evidence="1" id="KW-1133">Transmembrane helix</keyword>
<organism evidence="2">
    <name type="scientific">Oomorphoides metallicus</name>
    <dbReference type="NCBI Taxonomy" id="2576292"/>
    <lineage>
        <taxon>Eukaryota</taxon>
        <taxon>Metazoa</taxon>
        <taxon>Ecdysozoa</taxon>
        <taxon>Arthropoda</taxon>
        <taxon>Hexapoda</taxon>
        <taxon>Insecta</taxon>
        <taxon>Pterygota</taxon>
        <taxon>Neoptera</taxon>
        <taxon>Endopterygota</taxon>
        <taxon>Coleoptera</taxon>
        <taxon>Polyphaga</taxon>
        <taxon>Cucujiformia</taxon>
        <taxon>Chrysomeloidea</taxon>
        <taxon>Chrysomelidae</taxon>
        <taxon>Lamprosomatinae</taxon>
        <taxon>Oomorphoides</taxon>
    </lineage>
</organism>
<keyword evidence="2" id="KW-0496">Mitochondrion</keyword>
<gene>
    <name evidence="2" type="primary">ATP8</name>
</gene>
<protein>
    <submittedName>
        <fullName evidence="2">ATP synthase F0 subunit 8</fullName>
    </submittedName>
</protein>
<dbReference type="AlphaFoldDB" id="A0A4P8DPE5"/>
<evidence type="ECO:0000313" key="2">
    <source>
        <dbReference type="EMBL" id="QCL18073.1"/>
    </source>
</evidence>
<evidence type="ECO:0000256" key="1">
    <source>
        <dbReference type="SAM" id="Phobius"/>
    </source>
</evidence>
<reference evidence="2" key="2">
    <citation type="submission" date="2019-05" db="EMBL/GenBank/DDBJ databases">
        <title>The phylogenetic inferences and evolution of leaf beetles (Chrysomelidae) based on mitochondrial genomes.</title>
        <authorList>
            <person name="Nie R.E."/>
        </authorList>
    </citation>
    <scope>NUCLEOTIDE SEQUENCE</scope>
    <source>
        <strain evidence="2">N165</strain>
    </source>
</reference>
<keyword evidence="1" id="KW-0812">Transmembrane</keyword>
<proteinExistence type="predicted"/>
<sequence>MSPLSWTFLFTLFSCILLTINSITFFSFMQKNNILPQNKNFKNNWKW</sequence>
<name>A0A4P8DPE5_9CUCU</name>
<dbReference type="EMBL" id="MK085754">
    <property type="protein sequence ID" value="QCL18073.1"/>
    <property type="molecule type" value="Genomic_DNA"/>
</dbReference>
<dbReference type="RefSeq" id="YP_009655356.1">
    <property type="nucleotide sequence ID" value="NC_042828.1"/>
</dbReference>
<dbReference type="CTD" id="4509"/>
<feature type="transmembrane region" description="Helical" evidence="1">
    <location>
        <begin position="6"/>
        <end position="29"/>
    </location>
</feature>
<geneLocation type="mitochondrion" evidence="2"/>
<dbReference type="GeneID" id="40502439"/>
<accession>A0A4P8DPE5</accession>